<protein>
    <recommendedName>
        <fullName evidence="5">DUF2970 domain-containing protein</fullName>
    </recommendedName>
</protein>
<feature type="transmembrane region" description="Helical" evidence="2">
    <location>
        <begin position="61"/>
        <end position="84"/>
    </location>
</feature>
<sequence>MSDNNNNDDRTHDSRPAQPQLPSRRGLGFRQMIGTILFGALGVQSNKARERDFGEGKASDFIFFGVGFMLVFTLVIIGVVKLVLHFAGR</sequence>
<dbReference type="RefSeq" id="WP_188635620.1">
    <property type="nucleotide sequence ID" value="NZ_BMNN01000002.1"/>
</dbReference>
<evidence type="ECO:0000256" key="1">
    <source>
        <dbReference type="SAM" id="MobiDB-lite"/>
    </source>
</evidence>
<feature type="region of interest" description="Disordered" evidence="1">
    <location>
        <begin position="1"/>
        <end position="26"/>
    </location>
</feature>
<keyword evidence="4" id="KW-1185">Reference proteome</keyword>
<reference evidence="4" key="1">
    <citation type="journal article" date="2019" name="Int. J. Syst. Evol. Microbiol.">
        <title>The Global Catalogue of Microorganisms (GCM) 10K type strain sequencing project: providing services to taxonomists for standard genome sequencing and annotation.</title>
        <authorList>
            <consortium name="The Broad Institute Genomics Platform"/>
            <consortium name="The Broad Institute Genome Sequencing Center for Infectious Disease"/>
            <person name="Wu L."/>
            <person name="Ma J."/>
        </authorList>
    </citation>
    <scope>NUCLEOTIDE SEQUENCE [LARGE SCALE GENOMIC DNA]</scope>
    <source>
        <strain evidence="4">JCM 11590</strain>
    </source>
</reference>
<dbReference type="EMBL" id="BMNN01000002">
    <property type="protein sequence ID" value="GGI96262.1"/>
    <property type="molecule type" value="Genomic_DNA"/>
</dbReference>
<accession>A0ABQ2CMI5</accession>
<proteinExistence type="predicted"/>
<keyword evidence="2" id="KW-1133">Transmembrane helix</keyword>
<keyword evidence="2" id="KW-0472">Membrane</keyword>
<keyword evidence="2" id="KW-0812">Transmembrane</keyword>
<evidence type="ECO:0000313" key="4">
    <source>
        <dbReference type="Proteomes" id="UP000633263"/>
    </source>
</evidence>
<gene>
    <name evidence="3" type="ORF">GCM10009083_10950</name>
</gene>
<evidence type="ECO:0008006" key="5">
    <source>
        <dbReference type="Google" id="ProtNLM"/>
    </source>
</evidence>
<name>A0ABQ2CMI5_9GAMM</name>
<dbReference type="InterPro" id="IPR021344">
    <property type="entry name" value="DUF2970"/>
</dbReference>
<dbReference type="Proteomes" id="UP000633263">
    <property type="component" value="Unassembled WGS sequence"/>
</dbReference>
<evidence type="ECO:0000256" key="2">
    <source>
        <dbReference type="SAM" id="Phobius"/>
    </source>
</evidence>
<evidence type="ECO:0000313" key="3">
    <source>
        <dbReference type="EMBL" id="GGI96262.1"/>
    </source>
</evidence>
<dbReference type="Pfam" id="PF11174">
    <property type="entry name" value="DUF2970"/>
    <property type="match status" value="1"/>
</dbReference>
<comment type="caution">
    <text evidence="3">The sequence shown here is derived from an EMBL/GenBank/DDBJ whole genome shotgun (WGS) entry which is preliminary data.</text>
</comment>
<organism evidence="3 4">
    <name type="scientific">Halopseudomonas pertucinogena</name>
    <dbReference type="NCBI Taxonomy" id="86175"/>
    <lineage>
        <taxon>Bacteria</taxon>
        <taxon>Pseudomonadati</taxon>
        <taxon>Pseudomonadota</taxon>
        <taxon>Gammaproteobacteria</taxon>
        <taxon>Pseudomonadales</taxon>
        <taxon>Pseudomonadaceae</taxon>
        <taxon>Halopseudomonas</taxon>
    </lineage>
</organism>